<comment type="similarity">
    <text evidence="1">Belongs to the ParA family.</text>
</comment>
<evidence type="ECO:0000313" key="7">
    <source>
        <dbReference type="Proteomes" id="UP000184082"/>
    </source>
</evidence>
<dbReference type="STRING" id="1121266.SAMN02745883_00833"/>
<dbReference type="Proteomes" id="UP000184082">
    <property type="component" value="Unassembled WGS sequence"/>
</dbReference>
<dbReference type="AlphaFoldDB" id="A0A1M6NCW4"/>
<gene>
    <name evidence="6" type="ORF">SAMN02745883_00833</name>
</gene>
<dbReference type="EMBL" id="FRAJ01000006">
    <property type="protein sequence ID" value="SHJ93572.1"/>
    <property type="molecule type" value="Genomic_DNA"/>
</dbReference>
<reference evidence="6 7" key="1">
    <citation type="submission" date="2016-11" db="EMBL/GenBank/DDBJ databases">
        <authorList>
            <person name="Jaros S."/>
            <person name="Januszkiewicz K."/>
            <person name="Wedrychowicz H."/>
        </authorList>
    </citation>
    <scope>NUCLEOTIDE SEQUENCE [LARGE SCALE GENOMIC DNA]</scope>
    <source>
        <strain evidence="6 7">DSM 14501</strain>
    </source>
</reference>
<dbReference type="PIRSF" id="PIRSF009320">
    <property type="entry name" value="Nuc_binding_HP_1000"/>
    <property type="match status" value="1"/>
</dbReference>
<dbReference type="FunFam" id="3.40.50.300:FF:000285">
    <property type="entry name" value="Sporulation initiation inhibitor Soj"/>
    <property type="match status" value="1"/>
</dbReference>
<dbReference type="PANTHER" id="PTHR13696:SF52">
    <property type="entry name" value="PARA FAMILY PROTEIN CT_582"/>
    <property type="match status" value="1"/>
</dbReference>
<dbReference type="SUPFAM" id="SSF52540">
    <property type="entry name" value="P-loop containing nucleoside triphosphate hydrolases"/>
    <property type="match status" value="1"/>
</dbReference>
<comment type="catalytic activity">
    <reaction evidence="2">
        <text>ATP + H2O = ADP + phosphate + H(+)</text>
        <dbReference type="Rhea" id="RHEA:13065"/>
        <dbReference type="ChEBI" id="CHEBI:15377"/>
        <dbReference type="ChEBI" id="CHEBI:15378"/>
        <dbReference type="ChEBI" id="CHEBI:30616"/>
        <dbReference type="ChEBI" id="CHEBI:43474"/>
        <dbReference type="ChEBI" id="CHEBI:456216"/>
    </reaction>
</comment>
<comment type="subunit">
    <text evidence="3">Dimerizes in the presence of ATP but not ADP; ATP-binding is required for double-stranded (ds)DNA-binding. Interacts with DnaA.</text>
</comment>
<dbReference type="Gene3D" id="3.40.50.300">
    <property type="entry name" value="P-loop containing nucleotide triphosphate hydrolases"/>
    <property type="match status" value="1"/>
</dbReference>
<dbReference type="InterPro" id="IPR050678">
    <property type="entry name" value="DNA_Partitioning_ATPase"/>
</dbReference>
<evidence type="ECO:0000313" key="6">
    <source>
        <dbReference type="EMBL" id="SHJ93572.1"/>
    </source>
</evidence>
<name>A0A1M6NCW4_9FIRM</name>
<evidence type="ECO:0000256" key="3">
    <source>
        <dbReference type="ARBA" id="ARBA00062323"/>
    </source>
</evidence>
<evidence type="ECO:0000256" key="2">
    <source>
        <dbReference type="ARBA" id="ARBA00049360"/>
    </source>
</evidence>
<dbReference type="InterPro" id="IPR025669">
    <property type="entry name" value="AAA_dom"/>
</dbReference>
<evidence type="ECO:0000259" key="5">
    <source>
        <dbReference type="Pfam" id="PF13614"/>
    </source>
</evidence>
<keyword evidence="7" id="KW-1185">Reference proteome</keyword>
<accession>A0A1M6NCW4</accession>
<feature type="domain" description="AAA" evidence="5">
    <location>
        <begin position="3"/>
        <end position="178"/>
    </location>
</feature>
<proteinExistence type="inferred from homology"/>
<dbReference type="RefSeq" id="WP_072966121.1">
    <property type="nucleotide sequence ID" value="NZ_FRAJ01000006.1"/>
</dbReference>
<evidence type="ECO:0000256" key="4">
    <source>
        <dbReference type="ARBA" id="ARBA00071824"/>
    </source>
</evidence>
<dbReference type="CDD" id="cd02042">
    <property type="entry name" value="ParAB_family"/>
    <property type="match status" value="1"/>
</dbReference>
<evidence type="ECO:0000256" key="1">
    <source>
        <dbReference type="ARBA" id="ARBA00006976"/>
    </source>
</evidence>
<protein>
    <recommendedName>
        <fullName evidence="4">Sporulation initiation inhibitor protein Soj</fullName>
    </recommendedName>
</protein>
<organism evidence="6 7">
    <name type="scientific">Caminicella sporogenes DSM 14501</name>
    <dbReference type="NCBI Taxonomy" id="1121266"/>
    <lineage>
        <taxon>Bacteria</taxon>
        <taxon>Bacillati</taxon>
        <taxon>Bacillota</taxon>
        <taxon>Clostridia</taxon>
        <taxon>Peptostreptococcales</taxon>
        <taxon>Caminicellaceae</taxon>
        <taxon>Caminicella</taxon>
    </lineage>
</organism>
<dbReference type="Pfam" id="PF13614">
    <property type="entry name" value="AAA_31"/>
    <property type="match status" value="1"/>
</dbReference>
<dbReference type="InterPro" id="IPR027417">
    <property type="entry name" value="P-loop_NTPase"/>
</dbReference>
<sequence length="257" mass="28643">MGKAIALFNQKGGVGKTTTNVNLSACIAIKGRKVLIIDIDPQGNTTSGFGIDKDNTEFSIYDALLESIDIKKCILKTNFNNIYIVPSNVQLAGAEIELTNIEGREFRFKKIIEEIKDMYDYIFVDCPPSLGLLTINALTGVDSVLIPIQCEYYALEGVSQLMNTIQLVKENLNPNLEVQGVVLSMFDGRTNLSIQVVEEVKKYFRGKVYTTIIPRNVRLAEAPSHGLPVIEYDPRSRGAQAYLELAEEFLELEEEVI</sequence>
<dbReference type="PANTHER" id="PTHR13696">
    <property type="entry name" value="P-LOOP CONTAINING NUCLEOSIDE TRIPHOSPHATE HYDROLASE"/>
    <property type="match status" value="1"/>
</dbReference>